<feature type="non-terminal residue" evidence="1">
    <location>
        <position position="1"/>
    </location>
</feature>
<dbReference type="Gene3D" id="1.25.40.10">
    <property type="entry name" value="Tetratricopeptide repeat domain"/>
    <property type="match status" value="1"/>
</dbReference>
<accession>T0YFM7</accession>
<dbReference type="AlphaFoldDB" id="T0YFM7"/>
<gene>
    <name evidence="1" type="ORF">B1A_19679</name>
</gene>
<name>T0YFM7_9ZZZZ</name>
<sequence length="108" mass="11973">VCLRAEHHDAAAIKMFKAALAINPEFSGAVWELAELDYKHGRLKQAHSELVQYLSTHHETANLLLLAVRVMHAQGDTLDAVLYARRLQLDYPDSPQARVLSTLGLNSG</sequence>
<proteinExistence type="predicted"/>
<dbReference type="SUPFAM" id="SSF48452">
    <property type="entry name" value="TPR-like"/>
    <property type="match status" value="1"/>
</dbReference>
<reference evidence="1" key="1">
    <citation type="submission" date="2013-08" db="EMBL/GenBank/DDBJ databases">
        <authorList>
            <person name="Mendez C."/>
            <person name="Richter M."/>
            <person name="Ferrer M."/>
            <person name="Sanchez J."/>
        </authorList>
    </citation>
    <scope>NUCLEOTIDE SEQUENCE</scope>
</reference>
<organism evidence="1">
    <name type="scientific">mine drainage metagenome</name>
    <dbReference type="NCBI Taxonomy" id="410659"/>
    <lineage>
        <taxon>unclassified sequences</taxon>
        <taxon>metagenomes</taxon>
        <taxon>ecological metagenomes</taxon>
    </lineage>
</organism>
<dbReference type="Pfam" id="PF14559">
    <property type="entry name" value="TPR_19"/>
    <property type="match status" value="1"/>
</dbReference>
<dbReference type="InterPro" id="IPR011990">
    <property type="entry name" value="TPR-like_helical_dom_sf"/>
</dbReference>
<reference evidence="1" key="2">
    <citation type="journal article" date="2014" name="ISME J.">
        <title>Microbial stratification in low pH oxic and suboxic macroscopic growths along an acid mine drainage.</title>
        <authorList>
            <person name="Mendez-Garcia C."/>
            <person name="Mesa V."/>
            <person name="Sprenger R.R."/>
            <person name="Richter M."/>
            <person name="Diez M.S."/>
            <person name="Solano J."/>
            <person name="Bargiela R."/>
            <person name="Golyshina O.V."/>
            <person name="Manteca A."/>
            <person name="Ramos J.L."/>
            <person name="Gallego J.R."/>
            <person name="Llorente I."/>
            <person name="Martins Dos Santos V.A."/>
            <person name="Jensen O.N."/>
            <person name="Pelaez A.I."/>
            <person name="Sanchez J."/>
            <person name="Ferrer M."/>
        </authorList>
    </citation>
    <scope>NUCLEOTIDE SEQUENCE</scope>
</reference>
<evidence type="ECO:0000313" key="1">
    <source>
        <dbReference type="EMBL" id="EQD31938.1"/>
    </source>
</evidence>
<dbReference type="EMBL" id="AUZX01014533">
    <property type="protein sequence ID" value="EQD31938.1"/>
    <property type="molecule type" value="Genomic_DNA"/>
</dbReference>
<comment type="caution">
    <text evidence="1">The sequence shown here is derived from an EMBL/GenBank/DDBJ whole genome shotgun (WGS) entry which is preliminary data.</text>
</comment>
<protein>
    <submittedName>
        <fullName evidence="1">Type IV pilus biogenesis/stability protein PilW</fullName>
    </submittedName>
</protein>